<dbReference type="InterPro" id="IPR008979">
    <property type="entry name" value="Galactose-bd-like_sf"/>
</dbReference>
<dbReference type="GO" id="GO:0008239">
    <property type="term" value="F:dipeptidyl-peptidase activity"/>
    <property type="evidence" value="ECO:0007669"/>
    <property type="project" value="InterPro"/>
</dbReference>
<evidence type="ECO:0000259" key="2">
    <source>
        <dbReference type="SMART" id="SM00939"/>
    </source>
</evidence>
<accession>A0A5A5TGD8</accession>
<proteinExistence type="predicted"/>
<sequence>MWGRSYLSGVQWVMADQLPPEVKALVLSVNGTERYRQLYMNGMFRQDAFTSWAFANSEVKTRQDPGELYQQALYARPHLDVDVKLLGQELPWYREWISNVSREGEYWKRGVWNMLQHIPPQVHTPVLMVGGWYDHNLDGMIRAYEQFPEQTRAASRFVIGPWIHALESSGDLDYPDSDVLGTFTIKQATEWFDHQLKGQSYPYRKGGIDAYIIREGRWQVWDRGFPQTQKQAYYLCSGQEVYPSSGQLTSEASSTQERISYTYNPDNPVPTQGGEGLLAFSFGPTYHGAAPSSLKQAEPGSRADVITFLSAPLQADVAIQGRIKAHLRVSSDVDDTAFTVKLMEVFPNGNAYNIRDGISSLAYRNGATRPQDYVAGEAVDIEIELWPIAWTIKQGSRIRVDVSSSNFPAYYVHPNVSGPWAEQQQVRIAQQTLSIGGAQSYVEFPVAVASLHADGIFTAEGS</sequence>
<dbReference type="Gene3D" id="2.60.120.260">
    <property type="entry name" value="Galactose-binding domain-like"/>
    <property type="match status" value="1"/>
</dbReference>
<protein>
    <submittedName>
        <fullName evidence="3">Putative peptidase</fullName>
    </submittedName>
</protein>
<dbReference type="InterPro" id="IPR005674">
    <property type="entry name" value="CocE/Ser_esterase"/>
</dbReference>
<keyword evidence="4" id="KW-1185">Reference proteome</keyword>
<dbReference type="SUPFAM" id="SSF49785">
    <property type="entry name" value="Galactose-binding domain-like"/>
    <property type="match status" value="1"/>
</dbReference>
<evidence type="ECO:0000313" key="3">
    <source>
        <dbReference type="EMBL" id="GCF10133.1"/>
    </source>
</evidence>
<dbReference type="SMART" id="SM00939">
    <property type="entry name" value="PepX_C"/>
    <property type="match status" value="1"/>
</dbReference>
<reference evidence="3 4" key="1">
    <citation type="submission" date="2019-01" db="EMBL/GenBank/DDBJ databases">
        <title>Draft genome sequence of Dictyobacter sp. Uno17.</title>
        <authorList>
            <person name="Wang C.M."/>
            <person name="Zheng Y."/>
            <person name="Sakai Y."/>
            <person name="Abe K."/>
            <person name="Yokota A."/>
            <person name="Yabe S."/>
        </authorList>
    </citation>
    <scope>NUCLEOTIDE SEQUENCE [LARGE SCALE GENOMIC DNA]</scope>
    <source>
        <strain evidence="3 4">Uno17</strain>
    </source>
</reference>
<name>A0A5A5TGD8_9CHLR</name>
<dbReference type="SUPFAM" id="SSF53474">
    <property type="entry name" value="alpha/beta-Hydrolases"/>
    <property type="match status" value="1"/>
</dbReference>
<organism evidence="3 4">
    <name type="scientific">Dictyobacter arantiisoli</name>
    <dbReference type="NCBI Taxonomy" id="2014874"/>
    <lineage>
        <taxon>Bacteria</taxon>
        <taxon>Bacillati</taxon>
        <taxon>Chloroflexota</taxon>
        <taxon>Ktedonobacteria</taxon>
        <taxon>Ktedonobacterales</taxon>
        <taxon>Dictyobacteraceae</taxon>
        <taxon>Dictyobacter</taxon>
    </lineage>
</organism>
<comment type="caution">
    <text evidence="3">The sequence shown here is derived from an EMBL/GenBank/DDBJ whole genome shotgun (WGS) entry which is preliminary data.</text>
</comment>
<dbReference type="NCBIfam" id="TIGR00976">
    <property type="entry name" value="CocE_NonD"/>
    <property type="match status" value="1"/>
</dbReference>
<feature type="domain" description="Xaa-Pro dipeptidyl-peptidase C-terminal" evidence="2">
    <location>
        <begin position="189"/>
        <end position="443"/>
    </location>
</feature>
<dbReference type="Pfam" id="PF02129">
    <property type="entry name" value="Peptidase_S15"/>
    <property type="match status" value="1"/>
</dbReference>
<keyword evidence="1" id="KW-0378">Hydrolase</keyword>
<dbReference type="InterPro" id="IPR000383">
    <property type="entry name" value="Xaa-Pro-like_dom"/>
</dbReference>
<evidence type="ECO:0000256" key="1">
    <source>
        <dbReference type="ARBA" id="ARBA00022801"/>
    </source>
</evidence>
<dbReference type="Proteomes" id="UP000322530">
    <property type="component" value="Unassembled WGS sequence"/>
</dbReference>
<gene>
    <name evidence="3" type="ORF">KDI_36970</name>
</gene>
<dbReference type="Gene3D" id="3.40.50.1820">
    <property type="entry name" value="alpha/beta hydrolase"/>
    <property type="match status" value="2"/>
</dbReference>
<evidence type="ECO:0000313" key="4">
    <source>
        <dbReference type="Proteomes" id="UP000322530"/>
    </source>
</evidence>
<dbReference type="InterPro" id="IPR029058">
    <property type="entry name" value="AB_hydrolase_fold"/>
</dbReference>
<dbReference type="AlphaFoldDB" id="A0A5A5TGD8"/>
<dbReference type="Pfam" id="PF08530">
    <property type="entry name" value="PepX_C"/>
    <property type="match status" value="1"/>
</dbReference>
<dbReference type="EMBL" id="BIXY01000061">
    <property type="protein sequence ID" value="GCF10133.1"/>
    <property type="molecule type" value="Genomic_DNA"/>
</dbReference>
<dbReference type="InterPro" id="IPR013736">
    <property type="entry name" value="Xaa-Pro_dipept_C"/>
</dbReference>